<sequence>MDESRLTEQECLDVLARAPAARLAVTRRGAPYIELVGLIHLDGEPVVLLPRTSAITHLLPAVVSPRRLVVLQTDDLTDCRRSVRSVTVLARPRWVVDPGGLTACRCAAAARGFALTADAWFLSLTRPTLVGRRVPLHDDHLLSGPGRIAATVHPADASPAVNDPVTAEQ</sequence>
<evidence type="ECO:0000313" key="1">
    <source>
        <dbReference type="EMBL" id="XDQ31112.1"/>
    </source>
</evidence>
<dbReference type="InterPro" id="IPR012349">
    <property type="entry name" value="Split_barrel_FMN-bd"/>
</dbReference>
<dbReference type="Gene3D" id="2.30.110.10">
    <property type="entry name" value="Electron Transport, Fmn-binding Protein, Chain A"/>
    <property type="match status" value="1"/>
</dbReference>
<proteinExistence type="predicted"/>
<accession>A0AB39PL90</accession>
<evidence type="ECO:0008006" key="2">
    <source>
        <dbReference type="Google" id="ProtNLM"/>
    </source>
</evidence>
<dbReference type="Pfam" id="PF12900">
    <property type="entry name" value="Pyridox_ox_2"/>
    <property type="match status" value="1"/>
</dbReference>
<name>A0AB39PL90_9ACTN</name>
<dbReference type="InterPro" id="IPR024747">
    <property type="entry name" value="Pyridox_Oxase-rel"/>
</dbReference>
<reference evidence="1" key="1">
    <citation type="submission" date="2024-07" db="EMBL/GenBank/DDBJ databases">
        <authorList>
            <person name="Yu S.T."/>
        </authorList>
    </citation>
    <scope>NUCLEOTIDE SEQUENCE</scope>
    <source>
        <strain evidence="1">R21</strain>
    </source>
</reference>
<dbReference type="AlphaFoldDB" id="A0AB39PL90"/>
<dbReference type="RefSeq" id="WP_369241702.1">
    <property type="nucleotide sequence ID" value="NZ_CP163435.1"/>
</dbReference>
<organism evidence="1">
    <name type="scientific">Streptomyces sp. R21</name>
    <dbReference type="NCBI Taxonomy" id="3238627"/>
    <lineage>
        <taxon>Bacteria</taxon>
        <taxon>Bacillati</taxon>
        <taxon>Actinomycetota</taxon>
        <taxon>Actinomycetes</taxon>
        <taxon>Kitasatosporales</taxon>
        <taxon>Streptomycetaceae</taxon>
        <taxon>Streptomyces</taxon>
    </lineage>
</organism>
<gene>
    <name evidence="1" type="ORF">AB5J56_43265</name>
</gene>
<dbReference type="EMBL" id="CP163435">
    <property type="protein sequence ID" value="XDQ31112.1"/>
    <property type="molecule type" value="Genomic_DNA"/>
</dbReference>
<dbReference type="SUPFAM" id="SSF50475">
    <property type="entry name" value="FMN-binding split barrel"/>
    <property type="match status" value="1"/>
</dbReference>
<protein>
    <recommendedName>
        <fullName evidence="2">Pyridoxamine 5'-phosphate oxidase</fullName>
    </recommendedName>
</protein>